<protein>
    <submittedName>
        <fullName evidence="1">Uncharacterized protein</fullName>
    </submittedName>
</protein>
<dbReference type="AlphaFoldDB" id="A0A1I0T5E6"/>
<evidence type="ECO:0000313" key="2">
    <source>
        <dbReference type="Proteomes" id="UP000198836"/>
    </source>
</evidence>
<name>A0A1I0T5E6_9SPHI</name>
<dbReference type="OrthoDB" id="1333924at2"/>
<dbReference type="RefSeq" id="WP_090982592.1">
    <property type="nucleotide sequence ID" value="NZ_FOJM01000006.1"/>
</dbReference>
<proteinExistence type="predicted"/>
<evidence type="ECO:0000313" key="1">
    <source>
        <dbReference type="EMBL" id="SFA47015.1"/>
    </source>
</evidence>
<gene>
    <name evidence="1" type="ORF">SAMN04488511_106119</name>
</gene>
<dbReference type="Proteomes" id="UP000198836">
    <property type="component" value="Unassembled WGS sequence"/>
</dbReference>
<sequence length="247" mass="29138">MNFYDRYRKGETHSVYADIEKLGEEAFSPVFYTDVEKVLMETFRRVKLNLDIIYKELRNINYVFWKDEEGNIQALLRPLSDVDEQLDILERNIESIGKLPMSVKMFYKTVGSCDFSWNYQDDPNILWELADPIQIISLSDCILQVTDQYWFEEMEEYIQNKGFGFAFLELSADNFHKDNMSGGAAYALQLNYERSIDGKFLNEPNNTTFINYLRICFESCGFPSISYEDNKIYQEFCDKVKPQLLKI</sequence>
<reference evidence="2" key="1">
    <citation type="submission" date="2016-10" db="EMBL/GenBank/DDBJ databases">
        <authorList>
            <person name="Varghese N."/>
            <person name="Submissions S."/>
        </authorList>
    </citation>
    <scope>NUCLEOTIDE SEQUENCE [LARGE SCALE GENOMIC DNA]</scope>
    <source>
        <strain evidence="2">DSM 18130</strain>
    </source>
</reference>
<organism evidence="1 2">
    <name type="scientific">Pedobacter suwonensis</name>
    <dbReference type="NCBI Taxonomy" id="332999"/>
    <lineage>
        <taxon>Bacteria</taxon>
        <taxon>Pseudomonadati</taxon>
        <taxon>Bacteroidota</taxon>
        <taxon>Sphingobacteriia</taxon>
        <taxon>Sphingobacteriales</taxon>
        <taxon>Sphingobacteriaceae</taxon>
        <taxon>Pedobacter</taxon>
    </lineage>
</organism>
<accession>A0A1I0T5E6</accession>
<dbReference type="EMBL" id="FOJM01000006">
    <property type="protein sequence ID" value="SFA47015.1"/>
    <property type="molecule type" value="Genomic_DNA"/>
</dbReference>
<keyword evidence="2" id="KW-1185">Reference proteome</keyword>